<keyword evidence="2" id="KW-1185">Reference proteome</keyword>
<reference evidence="3" key="1">
    <citation type="submission" date="2017-02" db="UniProtKB">
        <authorList>
            <consortium name="WormBaseParasite"/>
        </authorList>
    </citation>
    <scope>IDENTIFICATION</scope>
</reference>
<dbReference type="AlphaFoldDB" id="A0A0N5BYV7"/>
<dbReference type="SUPFAM" id="SSF81383">
    <property type="entry name" value="F-box domain"/>
    <property type="match status" value="1"/>
</dbReference>
<dbReference type="InterPro" id="IPR036047">
    <property type="entry name" value="F-box-like_dom_sf"/>
</dbReference>
<dbReference type="Proteomes" id="UP000046392">
    <property type="component" value="Unplaced"/>
</dbReference>
<evidence type="ECO:0000313" key="2">
    <source>
        <dbReference type="Proteomes" id="UP000046392"/>
    </source>
</evidence>
<feature type="domain" description="F-box" evidence="1">
    <location>
        <begin position="5"/>
        <end position="51"/>
    </location>
</feature>
<dbReference type="WBParaSite" id="SPAL_0001095500.1">
    <property type="protein sequence ID" value="SPAL_0001095500.1"/>
    <property type="gene ID" value="SPAL_0001095500"/>
</dbReference>
<evidence type="ECO:0000313" key="3">
    <source>
        <dbReference type="WBParaSite" id="SPAL_0001095500.1"/>
    </source>
</evidence>
<dbReference type="PROSITE" id="PS50181">
    <property type="entry name" value="FBOX"/>
    <property type="match status" value="1"/>
</dbReference>
<evidence type="ECO:0000259" key="1">
    <source>
        <dbReference type="PROSITE" id="PS50181"/>
    </source>
</evidence>
<name>A0A0N5BYV7_STREA</name>
<organism evidence="2 3">
    <name type="scientific">Strongyloides papillosus</name>
    <name type="common">Intestinal threadworm</name>
    <dbReference type="NCBI Taxonomy" id="174720"/>
    <lineage>
        <taxon>Eukaryota</taxon>
        <taxon>Metazoa</taxon>
        <taxon>Ecdysozoa</taxon>
        <taxon>Nematoda</taxon>
        <taxon>Chromadorea</taxon>
        <taxon>Rhabditida</taxon>
        <taxon>Tylenchina</taxon>
        <taxon>Panagrolaimomorpha</taxon>
        <taxon>Strongyloidoidea</taxon>
        <taxon>Strongyloididae</taxon>
        <taxon>Strongyloides</taxon>
    </lineage>
</organism>
<proteinExistence type="predicted"/>
<accession>A0A0N5BYV7</accession>
<sequence length="316" mass="37143">MDKPAMNFVFLPGDLKLQIFKKLDWETLKDLKLVCKDFYILIGENTQFLDRPKVHSLLIVFDENKISRVSFMLVLTGERDGLAKDIEFSNDDEYENFLKKIDVTKLRFLNFQNGANVEFVHVRCESFSGANSCKYTFSARLSNGRRCILHYLFVETKSSTEFGILYGCNFLKKDSLGKLGLFEGNGPHLVEKKITVDLLVGSPMLGYEIVPIDTRKLIDIQVMNHLFELGFFNPEDTCDRKQFILIFDKVYKFGVLRQNFYREFFDKITFNNNLIEKNNRNRYMIMSSMRCSKCGIEHQNSIYYRRDSKELIFKFY</sequence>
<dbReference type="InterPro" id="IPR001810">
    <property type="entry name" value="F-box_dom"/>
</dbReference>
<protein>
    <submittedName>
        <fullName evidence="3">F-box domain-containing protein</fullName>
    </submittedName>
</protein>